<reference evidence="1 2" key="1">
    <citation type="submission" date="2018-11" db="EMBL/GenBank/DDBJ databases">
        <authorList>
            <consortium name="Pathogen Informatics"/>
        </authorList>
    </citation>
    <scope>NUCLEOTIDE SEQUENCE [LARGE SCALE GENOMIC DNA]</scope>
</reference>
<name>A0A3P7DDE1_WUCBA</name>
<keyword evidence="2" id="KW-1185">Reference proteome</keyword>
<dbReference type="OrthoDB" id="5876211at2759"/>
<dbReference type="InParanoid" id="A0A3P7DDE1"/>
<dbReference type="EMBL" id="UYWW01000226">
    <property type="protein sequence ID" value="VDM07800.1"/>
    <property type="molecule type" value="Genomic_DNA"/>
</dbReference>
<dbReference type="AlphaFoldDB" id="A0A3P7DDE1"/>
<organism evidence="1 2">
    <name type="scientific">Wuchereria bancrofti</name>
    <dbReference type="NCBI Taxonomy" id="6293"/>
    <lineage>
        <taxon>Eukaryota</taxon>
        <taxon>Metazoa</taxon>
        <taxon>Ecdysozoa</taxon>
        <taxon>Nematoda</taxon>
        <taxon>Chromadorea</taxon>
        <taxon>Rhabditida</taxon>
        <taxon>Spirurina</taxon>
        <taxon>Spiruromorpha</taxon>
        <taxon>Filarioidea</taxon>
        <taxon>Onchocercidae</taxon>
        <taxon>Wuchereria</taxon>
    </lineage>
</organism>
<accession>A0A3P7DDE1</accession>
<protein>
    <submittedName>
        <fullName evidence="1">Uncharacterized protein</fullName>
    </submittedName>
</protein>
<sequence length="203" mass="23729">MVERMSVLKVDFKTGLHIVRSFYREECPFHLAYFKDIPYSHETVFEIFRIVLDNIFYLQNLILIKKHTEMVAGEKNANSNVFECEEGNKKKNITLKVEDIFRINIFAKACCGFIKDDQLKRSGWNYKEMKKKHIEQQNYIRPKSRIEVEIVTRSEYTMEEVAHADAVFSAGSEGYLCITRKGIQPVGEIIKKLLKSKCRCSSI</sequence>
<proteinExistence type="predicted"/>
<gene>
    <name evidence="1" type="ORF">WBA_LOCUS1186</name>
</gene>
<dbReference type="Proteomes" id="UP000270924">
    <property type="component" value="Unassembled WGS sequence"/>
</dbReference>
<evidence type="ECO:0000313" key="1">
    <source>
        <dbReference type="EMBL" id="VDM07800.1"/>
    </source>
</evidence>
<evidence type="ECO:0000313" key="2">
    <source>
        <dbReference type="Proteomes" id="UP000270924"/>
    </source>
</evidence>